<dbReference type="Gene3D" id="1.10.3230.30">
    <property type="entry name" value="Phage gp6-like head-tail connector protein"/>
    <property type="match status" value="1"/>
</dbReference>
<dbReference type="RefSeq" id="WP_038694758.1">
    <property type="nucleotide sequence ID" value="NZ_CP009286.1"/>
</dbReference>
<protein>
    <recommendedName>
        <fullName evidence="3">Phage gp6-like head-tail connector protein</fullName>
    </recommendedName>
</protein>
<sequence length="177" mass="19214">MLTTVERARTMLRADPSEDEFLGILIPAASAAIETFCNRSFGRAEFTEWVDVQQGGALLRNYPIEAVTSIDGDTAVEGYTIAKDRGMISKPGWFCERPVQVVYTAGYILPSDATGDEAATLPADIEYACVLMVQQIQREPGITSERVGDISVTYGQADGTIPAAVRALVGPYRNFNL</sequence>
<evidence type="ECO:0000313" key="2">
    <source>
        <dbReference type="Proteomes" id="UP000029507"/>
    </source>
</evidence>
<dbReference type="KEGG" id="pste:PSTEL_09650"/>
<proteinExistence type="predicted"/>
<dbReference type="EMBL" id="CP009286">
    <property type="protein sequence ID" value="AIQ63310.1"/>
    <property type="molecule type" value="Genomic_DNA"/>
</dbReference>
<dbReference type="HOGENOM" id="CLU_1487670_0_0_9"/>
<evidence type="ECO:0008006" key="3">
    <source>
        <dbReference type="Google" id="ProtNLM"/>
    </source>
</evidence>
<evidence type="ECO:0000313" key="1">
    <source>
        <dbReference type="EMBL" id="AIQ63310.1"/>
    </source>
</evidence>
<organism evidence="1 2">
    <name type="scientific">Paenibacillus stellifer</name>
    <dbReference type="NCBI Taxonomy" id="169760"/>
    <lineage>
        <taxon>Bacteria</taxon>
        <taxon>Bacillati</taxon>
        <taxon>Bacillota</taxon>
        <taxon>Bacilli</taxon>
        <taxon>Bacillales</taxon>
        <taxon>Paenibacillaceae</taxon>
        <taxon>Paenibacillus</taxon>
    </lineage>
</organism>
<gene>
    <name evidence="1" type="ORF">PSTEL_09650</name>
</gene>
<dbReference type="CDD" id="cd08054">
    <property type="entry name" value="gp6"/>
    <property type="match status" value="1"/>
</dbReference>
<name>A0A089LT79_9BACL</name>
<dbReference type="Proteomes" id="UP000029507">
    <property type="component" value="Chromosome"/>
</dbReference>
<dbReference type="AlphaFoldDB" id="A0A089LT79"/>
<reference evidence="1 2" key="1">
    <citation type="submission" date="2014-08" db="EMBL/GenBank/DDBJ databases">
        <title>Comparative genomics of the Paenibacillus odorifer group.</title>
        <authorList>
            <person name="den Bakker H.C."/>
            <person name="Tsai Y.-C."/>
            <person name="Martin N."/>
            <person name="Korlach J."/>
            <person name="Wiedmann M."/>
        </authorList>
    </citation>
    <scope>NUCLEOTIDE SEQUENCE [LARGE SCALE GENOMIC DNA]</scope>
    <source>
        <strain evidence="1 2">DSM 14472</strain>
    </source>
</reference>
<keyword evidence="2" id="KW-1185">Reference proteome</keyword>
<accession>A0A089LT79</accession>
<dbReference type="OrthoDB" id="2664490at2"/>
<dbReference type="STRING" id="169760.PSTEL_09650"/>